<dbReference type="EMBL" id="VFPQ01000001">
    <property type="protein sequence ID" value="TQM75791.1"/>
    <property type="molecule type" value="Genomic_DNA"/>
</dbReference>
<feature type="region of interest" description="Disordered" evidence="1">
    <location>
        <begin position="1"/>
        <end position="29"/>
    </location>
</feature>
<keyword evidence="3" id="KW-1185">Reference proteome</keyword>
<feature type="region of interest" description="Disordered" evidence="1">
    <location>
        <begin position="71"/>
        <end position="157"/>
    </location>
</feature>
<reference evidence="2 3" key="1">
    <citation type="submission" date="2019-06" db="EMBL/GenBank/DDBJ databases">
        <title>Sequencing the genomes of 1000 actinobacteria strains.</title>
        <authorList>
            <person name="Klenk H.-P."/>
        </authorList>
    </citation>
    <scope>NUCLEOTIDE SEQUENCE [LARGE SCALE GENOMIC DNA]</scope>
    <source>
        <strain evidence="2 3">DSM 43186</strain>
    </source>
</reference>
<evidence type="ECO:0000313" key="2">
    <source>
        <dbReference type="EMBL" id="TQM75791.1"/>
    </source>
</evidence>
<dbReference type="AlphaFoldDB" id="A0A543IZ22"/>
<feature type="compositionally biased region" description="Polar residues" evidence="1">
    <location>
        <begin position="147"/>
        <end position="157"/>
    </location>
</feature>
<comment type="caution">
    <text evidence="2">The sequence shown here is derived from an EMBL/GenBank/DDBJ whole genome shotgun (WGS) entry which is preliminary data.</text>
</comment>
<sequence>MIPFAAAPRGEVSSRRQPDGVPQSSGRHPVCFSRRRSNRRLRTWGTLITLRMGPASRIRFFGRPGSDVFHRVHRGGSPVGAAGKSRGAGLGGRGRPRRPSCVRRRGENGGGRPVPVAGPYPGKRVSRGGAKQHDGARSPKARAPSRDSPSSGRWRGLNSQMLCHTELPLGRVNRIRTCDLLVPEVPVTCAPGSAFSMTTLAPWISLAHPIFARLFSIGVPFRPGTDAPGPHSLPPTAPVTGSCPATAPGRPPLCRWPAGGGAAEISQATTAAADRGSGPGRCATWAAISRVHASGPGRQGQVAFSPASSSGMSRKVASEKPPSSCRLRRPVGIAAGA</sequence>
<feature type="region of interest" description="Disordered" evidence="1">
    <location>
        <begin position="294"/>
        <end position="337"/>
    </location>
</feature>
<protein>
    <submittedName>
        <fullName evidence="2">Uncharacterized protein</fullName>
    </submittedName>
</protein>
<organism evidence="2 3">
    <name type="scientific">Thermopolyspora flexuosa</name>
    <dbReference type="NCBI Taxonomy" id="103836"/>
    <lineage>
        <taxon>Bacteria</taxon>
        <taxon>Bacillati</taxon>
        <taxon>Actinomycetota</taxon>
        <taxon>Actinomycetes</taxon>
        <taxon>Streptosporangiales</taxon>
        <taxon>Streptosporangiaceae</taxon>
        <taxon>Thermopolyspora</taxon>
    </lineage>
</organism>
<gene>
    <name evidence="2" type="ORF">FHX40_2509</name>
</gene>
<name>A0A543IZ22_9ACTN</name>
<evidence type="ECO:0000256" key="1">
    <source>
        <dbReference type="SAM" id="MobiDB-lite"/>
    </source>
</evidence>
<proteinExistence type="predicted"/>
<feature type="compositionally biased region" description="Basic residues" evidence="1">
    <location>
        <begin position="94"/>
        <end position="103"/>
    </location>
</feature>
<dbReference type="Proteomes" id="UP000319213">
    <property type="component" value="Unassembled WGS sequence"/>
</dbReference>
<accession>A0A543IZ22</accession>
<evidence type="ECO:0000313" key="3">
    <source>
        <dbReference type="Proteomes" id="UP000319213"/>
    </source>
</evidence>